<feature type="transmembrane region" description="Helical" evidence="8">
    <location>
        <begin position="164"/>
        <end position="183"/>
    </location>
</feature>
<evidence type="ECO:0000313" key="10">
    <source>
        <dbReference type="EMBL" id="KSV17176.1"/>
    </source>
</evidence>
<comment type="subcellular location">
    <subcellularLocation>
        <location evidence="8">Cell membrane</location>
        <topology evidence="8">Multi-pass membrane protein</topology>
    </subcellularLocation>
</comment>
<keyword evidence="6 8" id="KW-0472">Membrane</keyword>
<evidence type="ECO:0000256" key="2">
    <source>
        <dbReference type="ARBA" id="ARBA00022475"/>
    </source>
</evidence>
<dbReference type="InterPro" id="IPR022929">
    <property type="entry name" value="Put_MntP"/>
</dbReference>
<dbReference type="HAMAP" id="MF_01521">
    <property type="entry name" value="MntP_pump"/>
    <property type="match status" value="1"/>
</dbReference>
<keyword evidence="5 8" id="KW-0406">Ion transport</keyword>
<keyword evidence="3 8" id="KW-0812">Transmembrane</keyword>
<accession>A0A0V8M083</accession>
<dbReference type="PANTHER" id="PTHR35529:SF1">
    <property type="entry name" value="MANGANESE EFFLUX PUMP MNTP-RELATED"/>
    <property type="match status" value="1"/>
</dbReference>
<organism evidence="10 11">
    <name type="scientific">Dehalococcoides mccartyi</name>
    <dbReference type="NCBI Taxonomy" id="61435"/>
    <lineage>
        <taxon>Bacteria</taxon>
        <taxon>Bacillati</taxon>
        <taxon>Chloroflexota</taxon>
        <taxon>Dehalococcoidia</taxon>
        <taxon>Dehalococcoidales</taxon>
        <taxon>Dehalococcoidaceae</taxon>
        <taxon>Dehalococcoides</taxon>
    </lineage>
</organism>
<dbReference type="GO" id="GO:0005384">
    <property type="term" value="F:manganese ion transmembrane transporter activity"/>
    <property type="evidence" value="ECO:0007669"/>
    <property type="project" value="UniProtKB-UniRule"/>
</dbReference>
<evidence type="ECO:0000256" key="6">
    <source>
        <dbReference type="ARBA" id="ARBA00023136"/>
    </source>
</evidence>
<feature type="transmembrane region" description="Helical" evidence="8">
    <location>
        <begin position="106"/>
        <end position="126"/>
    </location>
</feature>
<feature type="transmembrane region" description="Helical" evidence="8">
    <location>
        <begin position="68"/>
        <end position="86"/>
    </location>
</feature>
<sequence>MSLLSVVFVALALSADCFAVSIGIACTHTDVKPRIMWRVAGTFGLFQAGMAVIGYYAGLSIADVISSFDHWVAFGLLAVIGGRMVYESVQGEDDQKLVRLDLTRGLGLLGVAIATSIDALAVGLTFSLSETNIGLAALLVGAVSLAVSYLGFKLGNRISHLASRWVGIAGGLILCLIGLKILAEHALGWDILL</sequence>
<feature type="transmembrane region" description="Helical" evidence="8">
    <location>
        <begin position="133"/>
        <end position="152"/>
    </location>
</feature>
<dbReference type="PANTHER" id="PTHR35529">
    <property type="entry name" value="MANGANESE EFFLUX PUMP MNTP-RELATED"/>
    <property type="match status" value="1"/>
</dbReference>
<keyword evidence="2 8" id="KW-1003">Cell membrane</keyword>
<dbReference type="Proteomes" id="UP000053577">
    <property type="component" value="Unassembled WGS sequence"/>
</dbReference>
<comment type="caution">
    <text evidence="10">The sequence shown here is derived from an EMBL/GenBank/DDBJ whole genome shotgun (WGS) entry which is preliminary data.</text>
</comment>
<feature type="signal peptide" evidence="9">
    <location>
        <begin position="1"/>
        <end position="19"/>
    </location>
</feature>
<evidence type="ECO:0000256" key="8">
    <source>
        <dbReference type="HAMAP-Rule" id="MF_01521"/>
    </source>
</evidence>
<name>A0A0V8M083_9CHLR</name>
<dbReference type="GO" id="GO:0005886">
    <property type="term" value="C:plasma membrane"/>
    <property type="evidence" value="ECO:0007669"/>
    <property type="project" value="UniProtKB-SubCell"/>
</dbReference>
<keyword evidence="4 8" id="KW-1133">Transmembrane helix</keyword>
<comment type="function">
    <text evidence="8">Probably functions as a manganese efflux pump.</text>
</comment>
<keyword evidence="9" id="KW-0732">Signal</keyword>
<keyword evidence="7 8" id="KW-0464">Manganese</keyword>
<dbReference type="EMBL" id="JGYD01000025">
    <property type="protein sequence ID" value="KSV17176.1"/>
    <property type="molecule type" value="Genomic_DNA"/>
</dbReference>
<dbReference type="AlphaFoldDB" id="A0A0V8M083"/>
<evidence type="ECO:0000256" key="5">
    <source>
        <dbReference type="ARBA" id="ARBA00023065"/>
    </source>
</evidence>
<evidence type="ECO:0000256" key="1">
    <source>
        <dbReference type="ARBA" id="ARBA00022448"/>
    </source>
</evidence>
<evidence type="ECO:0000313" key="11">
    <source>
        <dbReference type="Proteomes" id="UP000053577"/>
    </source>
</evidence>
<feature type="transmembrane region" description="Helical" evidence="8">
    <location>
        <begin position="35"/>
        <end position="56"/>
    </location>
</feature>
<feature type="chain" id="PRO_5006894123" description="Putative manganese efflux pump MntP" evidence="9">
    <location>
        <begin position="20"/>
        <end position="193"/>
    </location>
</feature>
<dbReference type="Pfam" id="PF02659">
    <property type="entry name" value="Mntp"/>
    <property type="match status" value="1"/>
</dbReference>
<comment type="similarity">
    <text evidence="8">Belongs to the MntP (TC 9.B.29) family.</text>
</comment>
<evidence type="ECO:0000256" key="4">
    <source>
        <dbReference type="ARBA" id="ARBA00022989"/>
    </source>
</evidence>
<protein>
    <recommendedName>
        <fullName evidence="8">Putative manganese efflux pump MntP</fullName>
    </recommendedName>
</protein>
<evidence type="ECO:0000256" key="9">
    <source>
        <dbReference type="SAM" id="SignalP"/>
    </source>
</evidence>
<evidence type="ECO:0000256" key="7">
    <source>
        <dbReference type="ARBA" id="ARBA00023211"/>
    </source>
</evidence>
<reference evidence="10 11" key="1">
    <citation type="journal article" date="2015" name="Sci. Rep.">
        <title>A comparative genomics and reductive dehalogenase gene transcription study of two chloroethene-respiring bacteria, Dehalococcoides mccartyi strains MB and 11a.</title>
        <authorList>
            <person name="Low A."/>
            <person name="Shen Z."/>
            <person name="Cheng D."/>
            <person name="Rogers M.J."/>
            <person name="Lee P.K."/>
            <person name="He J."/>
        </authorList>
    </citation>
    <scope>NUCLEOTIDE SEQUENCE [LARGE SCALE GENOMIC DNA]</scope>
    <source>
        <strain evidence="10 11">MB</strain>
    </source>
</reference>
<dbReference type="PATRIC" id="fig|61435.5.peg.1388"/>
<dbReference type="InterPro" id="IPR003810">
    <property type="entry name" value="Mntp/YtaF"/>
</dbReference>
<proteinExistence type="inferred from homology"/>
<dbReference type="OrthoDB" id="9811590at2"/>
<keyword evidence="1 8" id="KW-0813">Transport</keyword>
<evidence type="ECO:0000256" key="3">
    <source>
        <dbReference type="ARBA" id="ARBA00022692"/>
    </source>
</evidence>
<dbReference type="RefSeq" id="WP_058292631.1">
    <property type="nucleotide sequence ID" value="NZ_JAUJEL010000001.1"/>
</dbReference>
<gene>
    <name evidence="8" type="primary">mntP</name>
    <name evidence="10" type="ORF">DA01_07055</name>
</gene>